<organism evidence="1 2">
    <name type="scientific">Pandoravirus japonicus</name>
    <dbReference type="NCBI Taxonomy" id="2823154"/>
    <lineage>
        <taxon>Viruses</taxon>
        <taxon>Pandoravirus</taxon>
    </lineage>
</organism>
<sequence>MSTRNRARSRPSARASLPDGFRLAADSAECRLSPDVYFFVIIYTDDNAVATLLAMPLSDDDDDDDDYDARGAVALGRVWQSRHDALSRYHPDNLPAPEADALPRSLRPYAQLIPPLLAELVGPPAADFDDDRPPRVPALQWTADALRWSLSAADPHGGAEFDALASVVARDYYGMPSSGGNVRYVVVDECQLVGLLGAAAARIQARETVGGTYVQRQTTSGQQPGGMLVPPEGGSWVDRLVPATLLQTAQAAVLRAAEVLPYDRLPRDLAEPLAASTWRRICAADPVDLSGRLADAERLVDVARVWGVPVTEAQRRLPESLCAALAGSAAARATDQRAVLTRYRGVGPRDRLTDSEADTIADLGDAHSIGAFDHIDPALVPGVVLRVFRDAYGRNATDADAPLVQPAIRLVAEANARYNPSGDEVLERLGDQGDLFGIDTQARLALAGLRMGLSLRPEDLASVGAAWTALSPLVVDTDTMDQ</sequence>
<dbReference type="EMBL" id="LC625835">
    <property type="protein sequence ID" value="BCU03505.1"/>
    <property type="molecule type" value="Genomic_DNA"/>
</dbReference>
<accession>A0A811BSK8</accession>
<evidence type="ECO:0000313" key="1">
    <source>
        <dbReference type="EMBL" id="BCU03505.1"/>
    </source>
</evidence>
<proteinExistence type="predicted"/>
<evidence type="ECO:0000313" key="2">
    <source>
        <dbReference type="Proteomes" id="UP001253637"/>
    </source>
</evidence>
<protein>
    <submittedName>
        <fullName evidence="1">Uncharacterized protein</fullName>
    </submittedName>
</protein>
<reference evidence="1" key="1">
    <citation type="submission" date="2021-04" db="EMBL/GenBank/DDBJ databases">
        <title>Draft Genome Sequence of Pandoravirus japonicus, Isolated from the Sabaishi River of Niigata, Japan.</title>
        <authorList>
            <person name="Hosokawa N."/>
            <person name="Takahashi H."/>
            <person name="Aoki K."/>
            <person name="Takemura M."/>
        </authorList>
    </citation>
    <scope>NUCLEOTIDE SEQUENCE</scope>
</reference>
<name>A0A811BSK8_9VIRU</name>
<dbReference type="Proteomes" id="UP001253637">
    <property type="component" value="Segment"/>
</dbReference>